<organism evidence="2 3">
    <name type="scientific">Methylocapsa palsarum</name>
    <dbReference type="NCBI Taxonomy" id="1612308"/>
    <lineage>
        <taxon>Bacteria</taxon>
        <taxon>Pseudomonadati</taxon>
        <taxon>Pseudomonadota</taxon>
        <taxon>Alphaproteobacteria</taxon>
        <taxon>Hyphomicrobiales</taxon>
        <taxon>Beijerinckiaceae</taxon>
        <taxon>Methylocapsa</taxon>
    </lineage>
</organism>
<reference evidence="2 3" key="1">
    <citation type="submission" date="2016-10" db="EMBL/GenBank/DDBJ databases">
        <authorList>
            <person name="de Groot N.N."/>
        </authorList>
    </citation>
    <scope>NUCLEOTIDE SEQUENCE [LARGE SCALE GENOMIC DNA]</scope>
    <source>
        <strain evidence="2 3">NE2</strain>
    </source>
</reference>
<evidence type="ECO:0000313" key="2">
    <source>
        <dbReference type="EMBL" id="SFK34127.1"/>
    </source>
</evidence>
<dbReference type="CDD" id="cd06981">
    <property type="entry name" value="cupin_reut_a1446"/>
    <property type="match status" value="1"/>
</dbReference>
<keyword evidence="3" id="KW-1185">Reference proteome</keyword>
<dbReference type="AlphaFoldDB" id="A0A1I3YQB1"/>
<dbReference type="InterPro" id="IPR014710">
    <property type="entry name" value="RmlC-like_jellyroll"/>
</dbReference>
<gene>
    <name evidence="2" type="ORF">SAMN05444581_106108</name>
</gene>
<dbReference type="Proteomes" id="UP000198755">
    <property type="component" value="Unassembled WGS sequence"/>
</dbReference>
<dbReference type="Pfam" id="PF07883">
    <property type="entry name" value="Cupin_2"/>
    <property type="match status" value="1"/>
</dbReference>
<name>A0A1I3YQB1_9HYPH</name>
<dbReference type="STRING" id="1612308.SAMN05444581_106108"/>
<dbReference type="SUPFAM" id="SSF51182">
    <property type="entry name" value="RmlC-like cupins"/>
    <property type="match status" value="1"/>
</dbReference>
<dbReference type="InterPro" id="IPR013096">
    <property type="entry name" value="Cupin_2"/>
</dbReference>
<dbReference type="OrthoDB" id="9798585at2"/>
<evidence type="ECO:0000313" key="3">
    <source>
        <dbReference type="Proteomes" id="UP000198755"/>
    </source>
</evidence>
<accession>A0A1I3YQB1</accession>
<sequence>MPLGNLFEVASLDLTQEIVSVLAGARDVRIERIVSRGQASPPGFWYDQDSAEWVVLLTGSAGLSFENEDNVRVLSPGDHVFIPARQKHRVEWTSESGPTIWLAVHFPDAKETGAP</sequence>
<dbReference type="Gene3D" id="2.60.120.10">
    <property type="entry name" value="Jelly Rolls"/>
    <property type="match status" value="1"/>
</dbReference>
<feature type="domain" description="Cupin type-2" evidence="1">
    <location>
        <begin position="45"/>
        <end position="104"/>
    </location>
</feature>
<dbReference type="EMBL" id="FOSN01000006">
    <property type="protein sequence ID" value="SFK34127.1"/>
    <property type="molecule type" value="Genomic_DNA"/>
</dbReference>
<dbReference type="InterPro" id="IPR011051">
    <property type="entry name" value="RmlC_Cupin_sf"/>
</dbReference>
<evidence type="ECO:0000259" key="1">
    <source>
        <dbReference type="Pfam" id="PF07883"/>
    </source>
</evidence>
<protein>
    <submittedName>
        <fullName evidence="2">Cupin 2 domain-containing protein</fullName>
    </submittedName>
</protein>
<dbReference type="RefSeq" id="WP_091681108.1">
    <property type="nucleotide sequence ID" value="NZ_FOSN01000006.1"/>
</dbReference>
<proteinExistence type="predicted"/>